<dbReference type="STRING" id="512763.DC20_17035"/>
<comment type="catalytic activity">
    <reaction evidence="6">
        <text>orotidine 5'-phosphate + diphosphate = orotate + 5-phospho-alpha-D-ribose 1-diphosphate</text>
        <dbReference type="Rhea" id="RHEA:10380"/>
        <dbReference type="ChEBI" id="CHEBI:30839"/>
        <dbReference type="ChEBI" id="CHEBI:33019"/>
        <dbReference type="ChEBI" id="CHEBI:57538"/>
        <dbReference type="ChEBI" id="CHEBI:58017"/>
        <dbReference type="EC" id="2.4.2.10"/>
    </reaction>
</comment>
<evidence type="ECO:0000313" key="9">
    <source>
        <dbReference type="Proteomes" id="UP000061382"/>
    </source>
</evidence>
<reference evidence="8 9" key="1">
    <citation type="submission" date="2015-08" db="EMBL/GenBank/DDBJ databases">
        <title>Complete genome sequence of Rufibacter tibetensis strain 1351t, a radiation-resistant bacterium from tibet plateau.</title>
        <authorList>
            <person name="Dai J."/>
        </authorList>
    </citation>
    <scope>NUCLEOTIDE SEQUENCE [LARGE SCALE GENOMIC DNA]</scope>
    <source>
        <strain evidence="8 9">1351</strain>
    </source>
</reference>
<dbReference type="InterPro" id="IPR000836">
    <property type="entry name" value="PRTase_dom"/>
</dbReference>
<dbReference type="HAMAP" id="MF_01208">
    <property type="entry name" value="PyrE"/>
    <property type="match status" value="1"/>
</dbReference>
<keyword evidence="5 6" id="KW-0665">Pyrimidine biosynthesis</keyword>
<feature type="domain" description="Phosphoribosyltransferase" evidence="7">
    <location>
        <begin position="54"/>
        <end position="158"/>
    </location>
</feature>
<keyword evidence="6" id="KW-0460">Magnesium</keyword>
<dbReference type="PATRIC" id="fig|512763.3.peg.3745"/>
<keyword evidence="9" id="KW-1185">Reference proteome</keyword>
<comment type="caution">
    <text evidence="6">Lacks conserved residue(s) required for the propagation of feature annotation.</text>
</comment>
<dbReference type="GO" id="GO:0044205">
    <property type="term" value="P:'de novo' UMP biosynthetic process"/>
    <property type="evidence" value="ECO:0007669"/>
    <property type="project" value="UniProtKB-UniRule"/>
</dbReference>
<dbReference type="EC" id="2.4.2.10" evidence="2 6"/>
<feature type="binding site" evidence="6">
    <location>
        <position position="103"/>
    </location>
    <ligand>
        <name>5-phospho-alpha-D-ribose 1-diphosphate</name>
        <dbReference type="ChEBI" id="CHEBI:58017"/>
        <note>ligand shared between dimeric partners</note>
    </ligand>
</feature>
<dbReference type="Pfam" id="PF00156">
    <property type="entry name" value="Pribosyltran"/>
    <property type="match status" value="1"/>
</dbReference>
<dbReference type="PANTHER" id="PTHR19278:SF9">
    <property type="entry name" value="URIDINE 5'-MONOPHOSPHATE SYNTHASE"/>
    <property type="match status" value="1"/>
</dbReference>
<keyword evidence="3 6" id="KW-0328">Glycosyltransferase</keyword>
<dbReference type="EMBL" id="CP012643">
    <property type="protein sequence ID" value="ALJ00364.1"/>
    <property type="molecule type" value="Genomic_DNA"/>
</dbReference>
<evidence type="ECO:0000256" key="5">
    <source>
        <dbReference type="ARBA" id="ARBA00022975"/>
    </source>
</evidence>
<accession>A0A0P0D014</accession>
<dbReference type="KEGG" id="rti:DC20_17035"/>
<evidence type="ECO:0000256" key="6">
    <source>
        <dbReference type="HAMAP-Rule" id="MF_01208"/>
    </source>
</evidence>
<evidence type="ECO:0000256" key="3">
    <source>
        <dbReference type="ARBA" id="ARBA00022676"/>
    </source>
</evidence>
<dbReference type="GO" id="GO:0004588">
    <property type="term" value="F:orotate phosphoribosyltransferase activity"/>
    <property type="evidence" value="ECO:0007669"/>
    <property type="project" value="UniProtKB-UniRule"/>
</dbReference>
<dbReference type="GO" id="GO:0019856">
    <property type="term" value="P:pyrimidine nucleobase biosynthetic process"/>
    <property type="evidence" value="ECO:0007669"/>
    <property type="project" value="TreeGrafter"/>
</dbReference>
<dbReference type="InterPro" id="IPR029057">
    <property type="entry name" value="PRTase-like"/>
</dbReference>
<dbReference type="AlphaFoldDB" id="A0A0P0D014"/>
<protein>
    <recommendedName>
        <fullName evidence="2 6">Orotate phosphoribosyltransferase</fullName>
        <shortName evidence="6">OPRT</shortName>
        <shortName evidence="6">OPRTase</shortName>
        <ecNumber evidence="2 6">2.4.2.10</ecNumber>
    </recommendedName>
</protein>
<proteinExistence type="inferred from homology"/>
<dbReference type="CDD" id="cd06223">
    <property type="entry name" value="PRTases_typeI"/>
    <property type="match status" value="1"/>
</dbReference>
<name>A0A0P0D014_9BACT</name>
<dbReference type="GO" id="GO:0000287">
    <property type="term" value="F:magnesium ion binding"/>
    <property type="evidence" value="ECO:0007669"/>
    <property type="project" value="UniProtKB-UniRule"/>
</dbReference>
<comment type="cofactor">
    <cofactor evidence="6">
        <name>Mg(2+)</name>
        <dbReference type="ChEBI" id="CHEBI:18420"/>
    </cofactor>
</comment>
<feature type="binding site" evidence="6">
    <location>
        <position position="99"/>
    </location>
    <ligand>
        <name>5-phospho-alpha-D-ribose 1-diphosphate</name>
        <dbReference type="ChEBI" id="CHEBI:58017"/>
        <note>ligand shared between dimeric partners</note>
    </ligand>
</feature>
<dbReference type="Proteomes" id="UP000061382">
    <property type="component" value="Chromosome"/>
</dbReference>
<dbReference type="OrthoDB" id="9802134at2"/>
<dbReference type="UniPathway" id="UPA00070">
    <property type="reaction ID" value="UER00119"/>
</dbReference>
<gene>
    <name evidence="6" type="primary">pyrE</name>
    <name evidence="8" type="ORF">DC20_17035</name>
</gene>
<dbReference type="SUPFAM" id="SSF53271">
    <property type="entry name" value="PRTase-like"/>
    <property type="match status" value="1"/>
</dbReference>
<comment type="pathway">
    <text evidence="1 6">Pyrimidine metabolism; UMP biosynthesis via de novo pathway; UMP from orotate: step 1/2.</text>
</comment>
<dbReference type="InterPro" id="IPR023031">
    <property type="entry name" value="OPRT"/>
</dbReference>
<evidence type="ECO:0000256" key="1">
    <source>
        <dbReference type="ARBA" id="ARBA00004889"/>
    </source>
</evidence>
<evidence type="ECO:0000259" key="7">
    <source>
        <dbReference type="Pfam" id="PF00156"/>
    </source>
</evidence>
<comment type="similarity">
    <text evidence="6">Belongs to the purine/pyrimidine phosphoribosyltransferase family. PyrE subfamily.</text>
</comment>
<evidence type="ECO:0000256" key="4">
    <source>
        <dbReference type="ARBA" id="ARBA00022679"/>
    </source>
</evidence>
<organism evidence="8 9">
    <name type="scientific">Rufibacter tibetensis</name>
    <dbReference type="NCBI Taxonomy" id="512763"/>
    <lineage>
        <taxon>Bacteria</taxon>
        <taxon>Pseudomonadati</taxon>
        <taxon>Bacteroidota</taxon>
        <taxon>Cytophagia</taxon>
        <taxon>Cytophagales</taxon>
        <taxon>Hymenobacteraceae</taxon>
        <taxon>Rufibacter</taxon>
    </lineage>
</organism>
<dbReference type="InterPro" id="IPR004467">
    <property type="entry name" value="Or_phspho_trans_dom"/>
</dbReference>
<sequence length="212" mass="22991">MPNTQTAAQIAAYLLESQAVRLRPEQPFKWSSGWNSPIYCDNRVTLSYPHIRTYIKEALAQAIQDRFPGVQAIAGVATAGIAQGALVADILNLPYLYVRPEPKSHGMGNQIEGKLEKGQKIVLVEDLISTGGSSLKAAKAVQAEGGEVIGMAAIFTYGFKQADENFAAAGIPTVWLSHYNALLDTAASQGYISPEAITTLEQWRQQPETWGK</sequence>
<feature type="binding site" evidence="6">
    <location>
        <position position="105"/>
    </location>
    <ligand>
        <name>5-phospho-alpha-D-ribose 1-diphosphate</name>
        <dbReference type="ChEBI" id="CHEBI:58017"/>
        <note>ligand shared between dimeric partners</note>
    </ligand>
</feature>
<dbReference type="NCBIfam" id="TIGR00336">
    <property type="entry name" value="pyrE"/>
    <property type="match status" value="1"/>
</dbReference>
<comment type="subunit">
    <text evidence="6">Homodimer.</text>
</comment>
<feature type="binding site" description="in other chain" evidence="6">
    <location>
        <begin position="125"/>
        <end position="133"/>
    </location>
    <ligand>
        <name>5-phospho-alpha-D-ribose 1-diphosphate</name>
        <dbReference type="ChEBI" id="CHEBI:58017"/>
        <note>ligand shared between dimeric partners</note>
    </ligand>
</feature>
<comment type="function">
    <text evidence="6">Catalyzes the transfer of a ribosyl phosphate group from 5-phosphoribose 1-diphosphate to orotate, leading to the formation of orotidine monophosphate (OMP).</text>
</comment>
<keyword evidence="4 6" id="KW-0808">Transferase</keyword>
<dbReference type="RefSeq" id="WP_062544932.1">
    <property type="nucleotide sequence ID" value="NZ_CP012643.1"/>
</dbReference>
<evidence type="ECO:0000313" key="8">
    <source>
        <dbReference type="EMBL" id="ALJ00364.1"/>
    </source>
</evidence>
<dbReference type="Gene3D" id="3.40.50.2020">
    <property type="match status" value="1"/>
</dbReference>
<evidence type="ECO:0000256" key="2">
    <source>
        <dbReference type="ARBA" id="ARBA00011971"/>
    </source>
</evidence>
<feature type="binding site" evidence="6">
    <location>
        <position position="129"/>
    </location>
    <ligand>
        <name>orotate</name>
        <dbReference type="ChEBI" id="CHEBI:30839"/>
    </ligand>
</feature>
<dbReference type="PANTHER" id="PTHR19278">
    <property type="entry name" value="OROTATE PHOSPHORIBOSYLTRANSFERASE"/>
    <property type="match status" value="1"/>
</dbReference>